<sequence length="424" mass="44917">MKSSAIFASNETLSSATKPLKPSATAATQTSFNQLYNKEISNKNTLEATKKIEKSSSPKSEKTPSKTPDTSNAVMPNENNGAKDKECEMAALPTPETNLGIISLLSNTSQFASNILTSTSSETQSQGLDVSITGNNSSKDLGQQAADFDASKLAEKALQTSSTEFPHAEESKLDGKIGDTGSAKLSGEESKQVMSGTETPTMTKKVATEARDAVANSTAEKKLIPLETQFDRTLEAQTRSLESSKELQTAPEPVTSNMQNLAQAALLSNTPEAITATKTALTPHVGANGWDKALGQKVVWMIAGRMQSAELSLNPPDLGPLQVVIKVSNDQASANFFSAQPEVREALESALPRLRQMLNDAGVQLSDFSVGSQASQQGNAFSDGRSNLPRHAIGQNSANEANAVKQLPIQVKTVSKQGLVDTFA</sequence>
<feature type="compositionally biased region" description="Polar residues" evidence="4">
    <location>
        <begin position="119"/>
        <end position="141"/>
    </location>
</feature>
<evidence type="ECO:0000313" key="6">
    <source>
        <dbReference type="EMBL" id="AZP13891.1"/>
    </source>
</evidence>
<evidence type="ECO:0000256" key="3">
    <source>
        <dbReference type="ARBA" id="ARBA00022795"/>
    </source>
</evidence>
<organism evidence="6 7">
    <name type="scientific">Undibacterium parvum</name>
    <dbReference type="NCBI Taxonomy" id="401471"/>
    <lineage>
        <taxon>Bacteria</taxon>
        <taxon>Pseudomonadati</taxon>
        <taxon>Pseudomonadota</taxon>
        <taxon>Betaproteobacteria</taxon>
        <taxon>Burkholderiales</taxon>
        <taxon>Oxalobacteraceae</taxon>
        <taxon>Undibacterium</taxon>
    </lineage>
</organism>
<dbReference type="EMBL" id="CP034464">
    <property type="protein sequence ID" value="AZP13891.1"/>
    <property type="molecule type" value="Genomic_DNA"/>
</dbReference>
<keyword evidence="3" id="KW-1005">Bacterial flagellum biogenesis</keyword>
<gene>
    <name evidence="6" type="ORF">EJN92_18965</name>
</gene>
<feature type="domain" description="Flagellar hook-length control protein-like C-terminal" evidence="5">
    <location>
        <begin position="296"/>
        <end position="378"/>
    </location>
</feature>
<proteinExistence type="inferred from homology"/>
<dbReference type="PRINTS" id="PR01007">
    <property type="entry name" value="FLGHOOKFLIK"/>
</dbReference>
<dbReference type="PANTHER" id="PTHR37533:SF2">
    <property type="entry name" value="FLAGELLAR HOOK-LENGTH CONTROL PROTEIN"/>
    <property type="match status" value="1"/>
</dbReference>
<reference evidence="6 7" key="1">
    <citation type="journal article" date="2011" name="Int. J. Syst. Evol. Microbiol.">
        <title>Description of Undibacterium oligocarboniphilum sp. nov., isolated from purified water, and Undibacterium pigrum strain CCUG 49012 as the type strain of Undibacterium parvum sp. nov., and emended descriptions of the genus Undibacterium and the species Undibacterium pigrum.</title>
        <authorList>
            <person name="Eder W."/>
            <person name="Wanner G."/>
            <person name="Ludwig W."/>
            <person name="Busse H.J."/>
            <person name="Ziemke-Kageler F."/>
            <person name="Lang E."/>
        </authorList>
    </citation>
    <scope>NUCLEOTIDE SEQUENCE [LARGE SCALE GENOMIC DNA]</scope>
    <source>
        <strain evidence="6 7">DSM 23061</strain>
    </source>
</reference>
<dbReference type="InterPro" id="IPR052563">
    <property type="entry name" value="FliK"/>
</dbReference>
<keyword evidence="6" id="KW-0282">Flagellum</keyword>
<feature type="compositionally biased region" description="Basic and acidic residues" evidence="4">
    <location>
        <begin position="48"/>
        <end position="64"/>
    </location>
</feature>
<feature type="region of interest" description="Disordered" evidence="4">
    <location>
        <begin position="1"/>
        <end position="26"/>
    </location>
</feature>
<feature type="region of interest" description="Disordered" evidence="4">
    <location>
        <begin position="157"/>
        <end position="200"/>
    </location>
</feature>
<feature type="region of interest" description="Disordered" evidence="4">
    <location>
        <begin position="38"/>
        <end position="92"/>
    </location>
</feature>
<keyword evidence="6" id="KW-0966">Cell projection</keyword>
<evidence type="ECO:0000256" key="1">
    <source>
        <dbReference type="ARBA" id="ARBA00003944"/>
    </source>
</evidence>
<dbReference type="RefSeq" id="WP_126129260.1">
    <property type="nucleotide sequence ID" value="NZ_CP034464.1"/>
</dbReference>
<dbReference type="Gene3D" id="3.30.750.140">
    <property type="match status" value="1"/>
</dbReference>
<feature type="compositionally biased region" description="Polar residues" evidence="4">
    <location>
        <begin position="1"/>
        <end position="17"/>
    </location>
</feature>
<evidence type="ECO:0000256" key="4">
    <source>
        <dbReference type="SAM" id="MobiDB-lite"/>
    </source>
</evidence>
<dbReference type="PANTHER" id="PTHR37533">
    <property type="entry name" value="FLAGELLAR HOOK-LENGTH CONTROL PROTEIN"/>
    <property type="match status" value="1"/>
</dbReference>
<evidence type="ECO:0000313" key="7">
    <source>
        <dbReference type="Proteomes" id="UP000275663"/>
    </source>
</evidence>
<comment type="function">
    <text evidence="1">Controls the length of the flagellar hook.</text>
</comment>
<dbReference type="KEGG" id="upv:EJN92_18965"/>
<keyword evidence="6" id="KW-0969">Cilium</keyword>
<comment type="similarity">
    <text evidence="2">Belongs to the FliK family.</text>
</comment>
<dbReference type="AlphaFoldDB" id="A0A3Q9BUT5"/>
<dbReference type="Proteomes" id="UP000275663">
    <property type="component" value="Chromosome"/>
</dbReference>
<evidence type="ECO:0000256" key="2">
    <source>
        <dbReference type="ARBA" id="ARBA00009149"/>
    </source>
</evidence>
<dbReference type="InterPro" id="IPR001635">
    <property type="entry name" value="Flag_hook_Flik"/>
</dbReference>
<dbReference type="GO" id="GO:0009424">
    <property type="term" value="C:bacterial-type flagellum hook"/>
    <property type="evidence" value="ECO:0007669"/>
    <property type="project" value="InterPro"/>
</dbReference>
<dbReference type="OrthoDB" id="8596319at2"/>
<feature type="compositionally biased region" description="Basic and acidic residues" evidence="4">
    <location>
        <begin position="166"/>
        <end position="177"/>
    </location>
</feature>
<dbReference type="CDD" id="cd17470">
    <property type="entry name" value="T3SS_Flik_C"/>
    <property type="match status" value="1"/>
</dbReference>
<name>A0A3Q9BUT5_9BURK</name>
<dbReference type="GO" id="GO:0044780">
    <property type="term" value="P:bacterial-type flagellum assembly"/>
    <property type="evidence" value="ECO:0007669"/>
    <property type="project" value="InterPro"/>
</dbReference>
<keyword evidence="7" id="KW-1185">Reference proteome</keyword>
<dbReference type="Pfam" id="PF02120">
    <property type="entry name" value="Flg_hook"/>
    <property type="match status" value="1"/>
</dbReference>
<feature type="region of interest" description="Disordered" evidence="4">
    <location>
        <begin position="119"/>
        <end position="142"/>
    </location>
</feature>
<protein>
    <submittedName>
        <fullName evidence="6">Flagellar hook-length control protein FliK</fullName>
    </submittedName>
</protein>
<dbReference type="InterPro" id="IPR021136">
    <property type="entry name" value="Flagellar_hook_control-like_C"/>
</dbReference>
<dbReference type="InterPro" id="IPR038610">
    <property type="entry name" value="FliK-like_C_sf"/>
</dbReference>
<evidence type="ECO:0000259" key="5">
    <source>
        <dbReference type="Pfam" id="PF02120"/>
    </source>
</evidence>
<accession>A0A3Q9BUT5</accession>